<proteinExistence type="predicted"/>
<dbReference type="OrthoDB" id="4227485at2759"/>
<accession>A0A8H4LEL5</accession>
<dbReference type="Proteomes" id="UP000554235">
    <property type="component" value="Unassembled WGS sequence"/>
</dbReference>
<feature type="region of interest" description="Disordered" evidence="1">
    <location>
        <begin position="533"/>
        <end position="590"/>
    </location>
</feature>
<evidence type="ECO:0000256" key="1">
    <source>
        <dbReference type="SAM" id="MobiDB-lite"/>
    </source>
</evidence>
<dbReference type="EMBL" id="JAADYS010000637">
    <property type="protein sequence ID" value="KAF4468235.1"/>
    <property type="molecule type" value="Genomic_DNA"/>
</dbReference>
<protein>
    <submittedName>
        <fullName evidence="2">DUF3723 domain</fullName>
    </submittedName>
</protein>
<gene>
    <name evidence="2" type="ORF">FALBO_4854</name>
</gene>
<dbReference type="AlphaFoldDB" id="A0A8H4LEL5"/>
<feature type="region of interest" description="Disordered" evidence="1">
    <location>
        <begin position="788"/>
        <end position="818"/>
    </location>
</feature>
<evidence type="ECO:0000313" key="2">
    <source>
        <dbReference type="EMBL" id="KAF4468235.1"/>
    </source>
</evidence>
<keyword evidence="3" id="KW-1185">Reference proteome</keyword>
<evidence type="ECO:0000313" key="3">
    <source>
        <dbReference type="Proteomes" id="UP000554235"/>
    </source>
</evidence>
<comment type="caution">
    <text evidence="2">The sequence shown here is derived from an EMBL/GenBank/DDBJ whole genome shotgun (WGS) entry which is preliminary data.</text>
</comment>
<dbReference type="Pfam" id="PF12520">
    <property type="entry name" value="DUF3723"/>
    <property type="match status" value="1"/>
</dbReference>
<reference evidence="2 3" key="1">
    <citation type="submission" date="2020-01" db="EMBL/GenBank/DDBJ databases">
        <title>Identification and distribution of gene clusters putatively required for synthesis of sphingolipid metabolism inhibitors in phylogenetically diverse species of the filamentous fungus Fusarium.</title>
        <authorList>
            <person name="Kim H.-S."/>
            <person name="Busman M."/>
            <person name="Brown D.W."/>
            <person name="Divon H."/>
            <person name="Uhlig S."/>
            <person name="Proctor R.H."/>
        </authorList>
    </citation>
    <scope>NUCLEOTIDE SEQUENCE [LARGE SCALE GENOMIC DNA]</scope>
    <source>
        <strain evidence="2 3">NRRL 20459</strain>
    </source>
</reference>
<organism evidence="2 3">
    <name type="scientific">Fusarium albosuccineum</name>
    <dbReference type="NCBI Taxonomy" id="1237068"/>
    <lineage>
        <taxon>Eukaryota</taxon>
        <taxon>Fungi</taxon>
        <taxon>Dikarya</taxon>
        <taxon>Ascomycota</taxon>
        <taxon>Pezizomycotina</taxon>
        <taxon>Sordariomycetes</taxon>
        <taxon>Hypocreomycetidae</taxon>
        <taxon>Hypocreales</taxon>
        <taxon>Nectriaceae</taxon>
        <taxon>Fusarium</taxon>
        <taxon>Fusarium decemcellulare species complex</taxon>
    </lineage>
</organism>
<name>A0A8H4LEL5_9HYPO</name>
<dbReference type="InterPro" id="IPR022198">
    <property type="entry name" value="DUF3723"/>
</dbReference>
<sequence length="818" mass="91904">MASLNEYLKGYLRVPLSLLTSEGFAECPAAFSSRASVTEFQQFLNNRSQPITGIVSPQKLDHVLDELAISRARFRQTLDDASPYVNKRHRIDCLLGQHCLEQAKRMLGVDFECTLLNTLSRTHTLTKAAKELPGKYSDGEICRQVLLHDDQPDLAQQWLDRLCPGKQKHLMMVFNRPKIWSAMKDVALFPGLWEDIKLGNWAKHLAAHVDELIVTYWRHMRKAWDQVFGKLDQGLHLRLDPYTGRFLQFKAPAWSKTDRESIRAEMETGALFHSISDQAQREKLFDNICGIRAVLPGVLTFHENMRYLTLGAKILEHHIEVKSKKRRRGTTLVSRKPESLMENLEKDRTHSANYVEVQEGQYRVTHEPLDAKRAFLQLFLISLRLFPFLGSDPPLQDIKGRGMDAFVDYSYKRRLCMGAFCLGYRNRKVMEGIQLSSAEIPRVIPKKRSFSASMARWRGGMPTINTFLHLRECSFLPTLHGAKPEGPEPSPLLIKQAFIWAFFTSFTTNVDQSKPIVDYTVIHQQSLALETSNNEMDGVMSNGGQQARRGPKNVPPVPKAKEPRRVLGQGSRLKPPPPPPSSSTAGEKTPADIKRMALNLNNGAKKNNKRPRATLQARALAHQERTEAEVEISQSDSYMLEVPDIPTLSAPAAPAVRDPVRLMLSPNNPAPNAGGLDNAATAGTANYIRLDQGHVQATVPDVVGPKITAIDPGDTEMTEVHEVGPNAAQIQYSQGHAQPYSQVQNRDTSQAAVFQPHSAQVREQRRFENWQAGNGYNNGFVDRHNYMSIFSDDEGDPSVPHRRPSPAAPPDPEEEEIL</sequence>